<evidence type="ECO:0000259" key="1">
    <source>
        <dbReference type="PROSITE" id="PS50833"/>
    </source>
</evidence>
<dbReference type="InterPro" id="IPR044281">
    <property type="entry name" value="IMP4/RPF1"/>
</dbReference>
<feature type="domain" description="Brix" evidence="1">
    <location>
        <begin position="64"/>
        <end position="93"/>
    </location>
</feature>
<dbReference type="GO" id="GO:0042134">
    <property type="term" value="F:rRNA primary transcript binding"/>
    <property type="evidence" value="ECO:0007669"/>
    <property type="project" value="InterPro"/>
</dbReference>
<comment type="caution">
    <text evidence="2">The sequence shown here is derived from an EMBL/GenBank/DDBJ whole genome shotgun (WGS) entry which is preliminary data.</text>
</comment>
<dbReference type="PANTHER" id="PTHR22734">
    <property type="entry name" value="U3 SMALL NUCLEOLAR RIBONUCLEOPROTEIN PROTEIN IMP4"/>
    <property type="match status" value="1"/>
</dbReference>
<dbReference type="GO" id="GO:0030515">
    <property type="term" value="F:snoRNA binding"/>
    <property type="evidence" value="ECO:0007669"/>
    <property type="project" value="TreeGrafter"/>
</dbReference>
<reference evidence="2" key="2">
    <citation type="submission" date="2023-06" db="EMBL/GenBank/DDBJ databases">
        <authorList>
            <person name="Swenson N.G."/>
            <person name="Wegrzyn J.L."/>
            <person name="Mcevoy S.L."/>
        </authorList>
    </citation>
    <scope>NUCLEOTIDE SEQUENCE</scope>
    <source>
        <strain evidence="2">NS2018</strain>
        <tissue evidence="2">Leaf</tissue>
    </source>
</reference>
<proteinExistence type="predicted"/>
<name>A0AA39RHH6_ACESA</name>
<dbReference type="GO" id="GO:0034457">
    <property type="term" value="C:Mpp10 complex"/>
    <property type="evidence" value="ECO:0007669"/>
    <property type="project" value="TreeGrafter"/>
</dbReference>
<accession>A0AA39RHH6</accession>
<reference evidence="2" key="1">
    <citation type="journal article" date="2022" name="Plant J.">
        <title>Strategies of tolerance reflected in two North American maple genomes.</title>
        <authorList>
            <person name="McEvoy S.L."/>
            <person name="Sezen U.U."/>
            <person name="Trouern-Trend A."/>
            <person name="McMahon S.M."/>
            <person name="Schaberg P.G."/>
            <person name="Yang J."/>
            <person name="Wegrzyn J.L."/>
            <person name="Swenson N.G."/>
        </authorList>
    </citation>
    <scope>NUCLEOTIDE SEQUENCE</scope>
    <source>
        <strain evidence="2">NS2018</strain>
    </source>
</reference>
<dbReference type="SUPFAM" id="SSF52954">
    <property type="entry name" value="Class II aaRS ABD-related"/>
    <property type="match status" value="1"/>
</dbReference>
<dbReference type="PANTHER" id="PTHR22734:SF2">
    <property type="entry name" value="U3 SMALL NUCLEOLAR RIBONUCLEOPROTEIN PROTEIN IMP4"/>
    <property type="match status" value="1"/>
</dbReference>
<dbReference type="PROSITE" id="PS50833">
    <property type="entry name" value="BRIX"/>
    <property type="match status" value="1"/>
</dbReference>
<sequence length="93" mass="10729">MFSRSIRLRREELEKAKNEGKPIPTELWNEEAALHEEIIIEDENTAVPKTHIDDEYANATERDPKILLTSSRNPCAPLTQFVKELKIVFPNAQ</sequence>
<gene>
    <name evidence="2" type="ORF">LWI29_013289</name>
</gene>
<dbReference type="Gene3D" id="3.40.50.10480">
    <property type="entry name" value="Probable brix-domain ribosomal biogenesis protein"/>
    <property type="match status" value="1"/>
</dbReference>
<evidence type="ECO:0000313" key="2">
    <source>
        <dbReference type="EMBL" id="KAK0573769.1"/>
    </source>
</evidence>
<dbReference type="Proteomes" id="UP001168877">
    <property type="component" value="Unassembled WGS sequence"/>
</dbReference>
<dbReference type="GO" id="GO:0032040">
    <property type="term" value="C:small-subunit processome"/>
    <property type="evidence" value="ECO:0007669"/>
    <property type="project" value="TreeGrafter"/>
</dbReference>
<evidence type="ECO:0000313" key="3">
    <source>
        <dbReference type="Proteomes" id="UP001168877"/>
    </source>
</evidence>
<keyword evidence="3" id="KW-1185">Reference proteome</keyword>
<protein>
    <recommendedName>
        <fullName evidence="1">Brix domain-containing protein</fullName>
    </recommendedName>
</protein>
<dbReference type="AlphaFoldDB" id="A0AA39RHH6"/>
<dbReference type="EMBL" id="JAUESC010000387">
    <property type="protein sequence ID" value="KAK0573769.1"/>
    <property type="molecule type" value="Genomic_DNA"/>
</dbReference>
<organism evidence="2 3">
    <name type="scientific">Acer saccharum</name>
    <name type="common">Sugar maple</name>
    <dbReference type="NCBI Taxonomy" id="4024"/>
    <lineage>
        <taxon>Eukaryota</taxon>
        <taxon>Viridiplantae</taxon>
        <taxon>Streptophyta</taxon>
        <taxon>Embryophyta</taxon>
        <taxon>Tracheophyta</taxon>
        <taxon>Spermatophyta</taxon>
        <taxon>Magnoliopsida</taxon>
        <taxon>eudicotyledons</taxon>
        <taxon>Gunneridae</taxon>
        <taxon>Pentapetalae</taxon>
        <taxon>rosids</taxon>
        <taxon>malvids</taxon>
        <taxon>Sapindales</taxon>
        <taxon>Sapindaceae</taxon>
        <taxon>Hippocastanoideae</taxon>
        <taxon>Acereae</taxon>
        <taxon>Acer</taxon>
    </lineage>
</organism>
<dbReference type="GO" id="GO:0006364">
    <property type="term" value="P:rRNA processing"/>
    <property type="evidence" value="ECO:0007669"/>
    <property type="project" value="InterPro"/>
</dbReference>
<dbReference type="InterPro" id="IPR007109">
    <property type="entry name" value="Brix"/>
</dbReference>